<proteinExistence type="predicted"/>
<feature type="region of interest" description="Disordered" evidence="4">
    <location>
        <begin position="1"/>
        <end position="26"/>
    </location>
</feature>
<evidence type="ECO:0000256" key="3">
    <source>
        <dbReference type="ARBA" id="ARBA00022839"/>
    </source>
</evidence>
<dbReference type="Gene3D" id="3.30.420.10">
    <property type="entry name" value="Ribonuclease H-like superfamily/Ribonuclease H"/>
    <property type="match status" value="1"/>
</dbReference>
<evidence type="ECO:0000256" key="4">
    <source>
        <dbReference type="SAM" id="MobiDB-lite"/>
    </source>
</evidence>
<evidence type="ECO:0000256" key="1">
    <source>
        <dbReference type="ARBA" id="ARBA00022722"/>
    </source>
</evidence>
<evidence type="ECO:0000313" key="6">
    <source>
        <dbReference type="EMBL" id="AZZ55188.1"/>
    </source>
</evidence>
<dbReference type="GO" id="GO:0005829">
    <property type="term" value="C:cytosol"/>
    <property type="evidence" value="ECO:0007669"/>
    <property type="project" value="TreeGrafter"/>
</dbReference>
<dbReference type="PANTHER" id="PTHR30231:SF4">
    <property type="entry name" value="PROTEIN NEN2"/>
    <property type="match status" value="1"/>
</dbReference>
<evidence type="ECO:0000313" key="7">
    <source>
        <dbReference type="Proteomes" id="UP000283946"/>
    </source>
</evidence>
<dbReference type="SMART" id="SM00479">
    <property type="entry name" value="EXOIII"/>
    <property type="match status" value="1"/>
</dbReference>
<evidence type="ECO:0000259" key="5">
    <source>
        <dbReference type="SMART" id="SM00479"/>
    </source>
</evidence>
<dbReference type="CDD" id="cd06127">
    <property type="entry name" value="DEDDh"/>
    <property type="match status" value="1"/>
</dbReference>
<dbReference type="KEGG" id="ria:C7V51_04260"/>
<organism evidence="6 7">
    <name type="scientific">Rathayibacter iranicus</name>
    <dbReference type="NCBI Taxonomy" id="59737"/>
    <lineage>
        <taxon>Bacteria</taxon>
        <taxon>Bacillati</taxon>
        <taxon>Actinomycetota</taxon>
        <taxon>Actinomycetes</taxon>
        <taxon>Micrococcales</taxon>
        <taxon>Microbacteriaceae</taxon>
        <taxon>Rathayibacter</taxon>
    </lineage>
</organism>
<dbReference type="GO" id="GO:0008408">
    <property type="term" value="F:3'-5' exonuclease activity"/>
    <property type="evidence" value="ECO:0007669"/>
    <property type="project" value="TreeGrafter"/>
</dbReference>
<gene>
    <name evidence="6" type="ORF">C7V51_04260</name>
</gene>
<keyword evidence="1" id="KW-0540">Nuclease</keyword>
<dbReference type="InterPro" id="IPR013520">
    <property type="entry name" value="Ribonucl_H"/>
</dbReference>
<name>A0AAD2JG60_9MICO</name>
<feature type="compositionally biased region" description="Acidic residues" evidence="4">
    <location>
        <begin position="11"/>
        <end position="21"/>
    </location>
</feature>
<reference evidence="6 7" key="1">
    <citation type="submission" date="2018-03" db="EMBL/GenBank/DDBJ databases">
        <title>Bacteriophage NCPPB3778 and a type I-E CRISPR drive the evolution of the US Biological Select Agent, Rathayibacter toxicus.</title>
        <authorList>
            <person name="Davis E.W.II."/>
            <person name="Tabima J.F."/>
            <person name="Weisberg A.J."/>
            <person name="Dantas Lopes L."/>
            <person name="Wiseman M.S."/>
            <person name="Wiseman M.S."/>
            <person name="Pupko T."/>
            <person name="Belcher M.S."/>
            <person name="Sechler A.J."/>
            <person name="Tancos M.A."/>
            <person name="Schroeder B.K."/>
            <person name="Murray T.D."/>
            <person name="Luster D.G."/>
            <person name="Schneider W.L."/>
            <person name="Rogers E."/>
            <person name="Andreote F.D."/>
            <person name="Grunwald N.J."/>
            <person name="Putnam M.L."/>
            <person name="Chang J.H."/>
        </authorList>
    </citation>
    <scope>NUCLEOTIDE SEQUENCE [LARGE SCALE GENOMIC DNA]</scope>
    <source>
        <strain evidence="6 7">NCCPB 2253</strain>
    </source>
</reference>
<dbReference type="EMBL" id="CP028130">
    <property type="protein sequence ID" value="AZZ55188.1"/>
    <property type="molecule type" value="Genomic_DNA"/>
</dbReference>
<keyword evidence="3 6" id="KW-0269">Exonuclease</keyword>
<dbReference type="PANTHER" id="PTHR30231">
    <property type="entry name" value="DNA POLYMERASE III SUBUNIT EPSILON"/>
    <property type="match status" value="1"/>
</dbReference>
<sequence>MSTTAQTEPTLFDDGEFGSDAEFERPDERAPAAGAHWFDLLAVFDLETTGIDVRTSRIVTAYVGVLDAAGQPIEGTTWLADPGIEIPPGASAVHGITTDYAHEHGRPPGEVVAEISESLRSLLARGVPVVVYNAPYDLSLLAHEARRWGVPVLLDPSPVIDPLVIDKAVDRFRKGKRTLTVAAEHYGVALTEAHDAGADAIAAGRVAQAIGRAFANELGVDAEALHELQVDWCSTQAASFQEYMRRVRDESFVADGTWPVRH</sequence>
<dbReference type="Pfam" id="PF00929">
    <property type="entry name" value="RNase_T"/>
    <property type="match status" value="1"/>
</dbReference>
<dbReference type="GO" id="GO:0003676">
    <property type="term" value="F:nucleic acid binding"/>
    <property type="evidence" value="ECO:0007669"/>
    <property type="project" value="InterPro"/>
</dbReference>
<protein>
    <submittedName>
        <fullName evidence="6">3'-5' exonuclease</fullName>
    </submittedName>
</protein>
<dbReference type="InterPro" id="IPR036397">
    <property type="entry name" value="RNaseH_sf"/>
</dbReference>
<dbReference type="AlphaFoldDB" id="A0AAD2JG60"/>
<feature type="domain" description="Exonuclease" evidence="5">
    <location>
        <begin position="40"/>
        <end position="216"/>
    </location>
</feature>
<dbReference type="Proteomes" id="UP000283946">
    <property type="component" value="Chromosome"/>
</dbReference>
<dbReference type="RefSeq" id="WP_104264849.1">
    <property type="nucleotide sequence ID" value="NZ_CP028130.1"/>
</dbReference>
<dbReference type="SUPFAM" id="SSF53098">
    <property type="entry name" value="Ribonuclease H-like"/>
    <property type="match status" value="1"/>
</dbReference>
<evidence type="ECO:0000256" key="2">
    <source>
        <dbReference type="ARBA" id="ARBA00022801"/>
    </source>
</evidence>
<keyword evidence="2" id="KW-0378">Hydrolase</keyword>
<dbReference type="NCBIfam" id="NF005927">
    <property type="entry name" value="PRK07942.1"/>
    <property type="match status" value="1"/>
</dbReference>
<accession>A0AAD2JG60</accession>
<dbReference type="InterPro" id="IPR012337">
    <property type="entry name" value="RNaseH-like_sf"/>
</dbReference>